<dbReference type="PANTHER" id="PTHR13074:SF9">
    <property type="entry name" value="MEDIATOR OF RNA POLYMERASE II TRANSCRIPTION SUBUNIT 8"/>
    <property type="match status" value="1"/>
</dbReference>
<dbReference type="Proteomes" id="UP000272942">
    <property type="component" value="Unassembled WGS sequence"/>
</dbReference>
<evidence type="ECO:0000313" key="9">
    <source>
        <dbReference type="Proteomes" id="UP000272942"/>
    </source>
</evidence>
<evidence type="ECO:0000313" key="10">
    <source>
        <dbReference type="WBParaSite" id="ECPE_0000349901-mRNA-1"/>
    </source>
</evidence>
<evidence type="ECO:0000256" key="7">
    <source>
        <dbReference type="RuleBase" id="RU364144"/>
    </source>
</evidence>
<dbReference type="WBParaSite" id="ECPE_0000349901-mRNA-1">
    <property type="protein sequence ID" value="ECPE_0000349901-mRNA-1"/>
    <property type="gene ID" value="ECPE_0000349901"/>
</dbReference>
<proteinExistence type="inferred from homology"/>
<comment type="function">
    <text evidence="7">Component of the Mediator complex, a coactivator involved in the regulated transcription of nearly all RNA polymerase II-dependent genes. Mediator functions as a bridge to convey information from gene-specific regulatory proteins to the basal RNA polymerase II transcription machinery. Mediator is recruited to promoters by direct interactions with regulatory proteins and serves as a scaffold for the assembly of a functional preinitiation complex with RNA polymerase II and the general transcription factors.</text>
</comment>
<organism evidence="10">
    <name type="scientific">Echinostoma caproni</name>
    <dbReference type="NCBI Taxonomy" id="27848"/>
    <lineage>
        <taxon>Eukaryota</taxon>
        <taxon>Metazoa</taxon>
        <taxon>Spiralia</taxon>
        <taxon>Lophotrochozoa</taxon>
        <taxon>Platyhelminthes</taxon>
        <taxon>Trematoda</taxon>
        <taxon>Digenea</taxon>
        <taxon>Plagiorchiida</taxon>
        <taxon>Echinostomata</taxon>
        <taxon>Echinostomatoidea</taxon>
        <taxon>Echinostomatidae</taxon>
        <taxon>Echinostoma</taxon>
    </lineage>
</organism>
<reference evidence="8 9" key="2">
    <citation type="submission" date="2018-11" db="EMBL/GenBank/DDBJ databases">
        <authorList>
            <consortium name="Pathogen Informatics"/>
        </authorList>
    </citation>
    <scope>NUCLEOTIDE SEQUENCE [LARGE SCALE GENOMIC DNA]</scope>
    <source>
        <strain evidence="8 9">Egypt</strain>
    </source>
</reference>
<comment type="subcellular location">
    <subcellularLocation>
        <location evidence="1 7">Nucleus</location>
    </subcellularLocation>
</comment>
<keyword evidence="6 7" id="KW-0539">Nucleus</keyword>
<keyword evidence="5 7" id="KW-0804">Transcription</keyword>
<evidence type="ECO:0000256" key="3">
    <source>
        <dbReference type="ARBA" id="ARBA00023015"/>
    </source>
</evidence>
<comment type="subunit">
    <text evidence="7">Component of the Mediator complex.</text>
</comment>
<sequence>MQAADKRQMESIKTLYNALYKLKQKVQDLAVKADSQGHNCDWPRYLSTLALCASELSEIRKVLESDRFVSEHTLVLTPTLLNPEPDPTLAKATEERLSLFNHDTVPQYLRTKLDPKLETQCQAQLNRASSMPSEQLTKLVNLANRAIDSSLKEVNLLKQELEADFSDRQNKSTSSADDLNAMVAAITLGKGLTSFKQ</sequence>
<dbReference type="GO" id="GO:0016592">
    <property type="term" value="C:mediator complex"/>
    <property type="evidence" value="ECO:0007669"/>
    <property type="project" value="InterPro"/>
</dbReference>
<evidence type="ECO:0000256" key="4">
    <source>
        <dbReference type="ARBA" id="ARBA00023159"/>
    </source>
</evidence>
<gene>
    <name evidence="7" type="primary">MED8</name>
    <name evidence="8" type="ORF">ECPE_LOCUS3496</name>
</gene>
<dbReference type="GO" id="GO:0006357">
    <property type="term" value="P:regulation of transcription by RNA polymerase II"/>
    <property type="evidence" value="ECO:0007669"/>
    <property type="project" value="InterPro"/>
</dbReference>
<evidence type="ECO:0000256" key="5">
    <source>
        <dbReference type="ARBA" id="ARBA00023163"/>
    </source>
</evidence>
<protein>
    <recommendedName>
        <fullName evidence="7">Mediator of RNA polymerase II transcription subunit 8</fullName>
    </recommendedName>
    <alternativeName>
        <fullName evidence="7">Mediator complex subunit 8</fullName>
    </alternativeName>
</protein>
<keyword evidence="4 7" id="KW-0010">Activator</keyword>
<dbReference type="GO" id="GO:0000978">
    <property type="term" value="F:RNA polymerase II cis-regulatory region sequence-specific DNA binding"/>
    <property type="evidence" value="ECO:0007669"/>
    <property type="project" value="TreeGrafter"/>
</dbReference>
<dbReference type="PANTHER" id="PTHR13074">
    <property type="entry name" value="MEDIATOR OF RNA POLYMERASE II TRANSCRIPTION SUBUNIT 8"/>
    <property type="match status" value="1"/>
</dbReference>
<evidence type="ECO:0000256" key="1">
    <source>
        <dbReference type="ARBA" id="ARBA00004123"/>
    </source>
</evidence>
<dbReference type="OrthoDB" id="150687at2759"/>
<dbReference type="AlphaFoldDB" id="A0A183A961"/>
<keyword evidence="9" id="KW-1185">Reference proteome</keyword>
<accession>A0A183A961</accession>
<dbReference type="GO" id="GO:0003712">
    <property type="term" value="F:transcription coregulator activity"/>
    <property type="evidence" value="ECO:0007669"/>
    <property type="project" value="InterPro"/>
</dbReference>
<evidence type="ECO:0000256" key="6">
    <source>
        <dbReference type="ARBA" id="ARBA00023242"/>
    </source>
</evidence>
<dbReference type="EMBL" id="UZAN01040446">
    <property type="protein sequence ID" value="VDP69675.1"/>
    <property type="molecule type" value="Genomic_DNA"/>
</dbReference>
<dbReference type="InterPro" id="IPR019364">
    <property type="entry name" value="Mediatior_Med8_fun/met"/>
</dbReference>
<keyword evidence="3 7" id="KW-0805">Transcription regulation</keyword>
<comment type="similarity">
    <text evidence="2 7">Belongs to the Mediator complex subunit 8 family.</text>
</comment>
<evidence type="ECO:0000313" key="8">
    <source>
        <dbReference type="EMBL" id="VDP69675.1"/>
    </source>
</evidence>
<reference evidence="10" key="1">
    <citation type="submission" date="2016-06" db="UniProtKB">
        <authorList>
            <consortium name="WormBaseParasite"/>
        </authorList>
    </citation>
    <scope>IDENTIFICATION</scope>
</reference>
<name>A0A183A961_9TREM</name>
<dbReference type="GO" id="GO:0070847">
    <property type="term" value="C:core mediator complex"/>
    <property type="evidence" value="ECO:0007669"/>
    <property type="project" value="TreeGrafter"/>
</dbReference>
<dbReference type="Pfam" id="PF10232">
    <property type="entry name" value="Med8"/>
    <property type="match status" value="1"/>
</dbReference>
<evidence type="ECO:0000256" key="2">
    <source>
        <dbReference type="ARBA" id="ARBA00005716"/>
    </source>
</evidence>